<comment type="caution">
    <text evidence="3">The sequence shown here is derived from an EMBL/GenBank/DDBJ whole genome shotgun (WGS) entry which is preliminary data.</text>
</comment>
<accession>A0A938YB07</accession>
<dbReference type="Proteomes" id="UP000663791">
    <property type="component" value="Unassembled WGS sequence"/>
</dbReference>
<feature type="transmembrane region" description="Helical" evidence="2">
    <location>
        <begin position="117"/>
        <end position="135"/>
    </location>
</feature>
<dbReference type="RefSeq" id="WP_205292666.1">
    <property type="nucleotide sequence ID" value="NZ_CP074406.1"/>
</dbReference>
<organism evidence="3 4">
    <name type="scientific">Nocardioides faecalis</name>
    <dbReference type="NCBI Taxonomy" id="2803858"/>
    <lineage>
        <taxon>Bacteria</taxon>
        <taxon>Bacillati</taxon>
        <taxon>Actinomycetota</taxon>
        <taxon>Actinomycetes</taxon>
        <taxon>Propionibacteriales</taxon>
        <taxon>Nocardioidaceae</taxon>
        <taxon>Nocardioides</taxon>
    </lineage>
</organism>
<feature type="compositionally biased region" description="Acidic residues" evidence="1">
    <location>
        <begin position="55"/>
        <end position="67"/>
    </location>
</feature>
<evidence type="ECO:0000256" key="2">
    <source>
        <dbReference type="SAM" id="Phobius"/>
    </source>
</evidence>
<feature type="transmembrane region" description="Helical" evidence="2">
    <location>
        <begin position="91"/>
        <end position="111"/>
    </location>
</feature>
<dbReference type="AlphaFoldDB" id="A0A938YB07"/>
<proteinExistence type="predicted"/>
<evidence type="ECO:0000313" key="3">
    <source>
        <dbReference type="EMBL" id="MBM9461348.1"/>
    </source>
</evidence>
<keyword evidence="2" id="KW-0472">Membrane</keyword>
<reference evidence="3" key="1">
    <citation type="submission" date="2021-01" db="EMBL/GenBank/DDBJ databases">
        <title>Novel species in genus Nocardioides.</title>
        <authorList>
            <person name="Zhang G."/>
        </authorList>
    </citation>
    <scope>NUCLEOTIDE SEQUENCE</scope>
    <source>
        <strain evidence="3">Zg-536</strain>
    </source>
</reference>
<keyword evidence="4" id="KW-1185">Reference proteome</keyword>
<feature type="region of interest" description="Disordered" evidence="1">
    <location>
        <begin position="27"/>
        <end position="67"/>
    </location>
</feature>
<feature type="compositionally biased region" description="Basic and acidic residues" evidence="1">
    <location>
        <begin position="42"/>
        <end position="54"/>
    </location>
</feature>
<keyword evidence="2" id="KW-0812">Transmembrane</keyword>
<sequence>MTREDAGDQDAAWQQIVDNYGDRVLIDPVEETSGETAGHTDATPDRVEDLHLPDEPADPDETAVGDDDLDEVDRFVPEEAPPVAMPPLDRLLAWAGVLGSPVVLLVFLLLGLSLPGLLAWVLVGGFIAGFCYLVARMPGGPRDPWDDGARV</sequence>
<protein>
    <submittedName>
        <fullName evidence="3">Uncharacterized protein</fullName>
    </submittedName>
</protein>
<dbReference type="EMBL" id="JAERTX010000016">
    <property type="protein sequence ID" value="MBM9461348.1"/>
    <property type="molecule type" value="Genomic_DNA"/>
</dbReference>
<keyword evidence="2" id="KW-1133">Transmembrane helix</keyword>
<gene>
    <name evidence="3" type="ORF">JK386_15710</name>
</gene>
<evidence type="ECO:0000256" key="1">
    <source>
        <dbReference type="SAM" id="MobiDB-lite"/>
    </source>
</evidence>
<name>A0A938YB07_9ACTN</name>
<evidence type="ECO:0000313" key="4">
    <source>
        <dbReference type="Proteomes" id="UP000663791"/>
    </source>
</evidence>